<feature type="region of interest" description="Disordered" evidence="1">
    <location>
        <begin position="440"/>
        <end position="545"/>
    </location>
</feature>
<protein>
    <submittedName>
        <fullName evidence="4">Uncharacterized protein</fullName>
    </submittedName>
</protein>
<sequence length="632" mass="68120">MKTLYQGIMSAFTAAVLLSLCLTPTAYATEEPPGSGDTSIESAIETELAEESPKPSTATPSDAQEEEMLQPDHSDNDEYSSEPTKSAATSEPPDEGTAAEPITATPSEAVELMLQEPDTASTAEELLEWLSDHEDSGGTVWLSDDISLCDVSYVHGLRKPAITINTGEFSITTDGSVELLAGSPFTICGIGGENGVLRVSEGSTAYILGLALESEEGYAAFQEEESGFMTENSSVVGDIHYADRPFIWEWETGRTVVGPGETFDAGWLPDVILARVNHLGRTTDEYEAVPVTWDLSGHEEDQMLRRRFTVSGEFENMASLAAPECTVIYDDFPLTFLEVNVYKIEGRYGDSYRFTGEFSVPENRLPITIAQEYSFDGENWFLDQESMDTIVKNTFSISPFVKKEDRESCPKIFIRLSWNDNGTVYYSNVLSFATDSLAANEEPGGNRGGGTDIIDPPKQPEPDVEPETPPPPVTSEPETAPPITVPEPTSSPGAAPELMPPDETVVSSAVVGEEPKSPSTAAESSSSREPSAPESKPPESTGQISAVKDEMPENAEVLAEPETETSLPGPGTLPVVAGLAAVAVSIGGAALYLYPKAYQKGHPVTHALRAGCTLCVKIWKRLLGELRNHIRR</sequence>
<proteinExistence type="predicted"/>
<reference evidence="4 5" key="1">
    <citation type="submission" date="2020-08" db="EMBL/GenBank/DDBJ databases">
        <title>Genome public.</title>
        <authorList>
            <person name="Liu C."/>
            <person name="Sun Q."/>
        </authorList>
    </citation>
    <scope>NUCLEOTIDE SEQUENCE [LARGE SCALE GENOMIC DNA]</scope>
    <source>
        <strain evidence="4 5">NSJ-66</strain>
    </source>
</reference>
<evidence type="ECO:0000256" key="1">
    <source>
        <dbReference type="SAM" id="MobiDB-lite"/>
    </source>
</evidence>
<dbReference type="EMBL" id="JACOPB010000005">
    <property type="protein sequence ID" value="MBC5708945.1"/>
    <property type="molecule type" value="Genomic_DNA"/>
</dbReference>
<comment type="caution">
    <text evidence="4">The sequence shown here is derived from an EMBL/GenBank/DDBJ whole genome shotgun (WGS) entry which is preliminary data.</text>
</comment>
<evidence type="ECO:0000313" key="5">
    <source>
        <dbReference type="Proteomes" id="UP000634672"/>
    </source>
</evidence>
<accession>A0ABR7H727</accession>
<feature type="compositionally biased region" description="Low complexity" evidence="1">
    <location>
        <begin position="517"/>
        <end position="541"/>
    </location>
</feature>
<feature type="region of interest" description="Disordered" evidence="1">
    <location>
        <begin position="28"/>
        <end position="100"/>
    </location>
</feature>
<organism evidence="4 5">
    <name type="scientific">Hungatella hominis</name>
    <dbReference type="NCBI Taxonomy" id="2763050"/>
    <lineage>
        <taxon>Bacteria</taxon>
        <taxon>Bacillati</taxon>
        <taxon>Bacillota</taxon>
        <taxon>Clostridia</taxon>
        <taxon>Lachnospirales</taxon>
        <taxon>Lachnospiraceae</taxon>
        <taxon>Hungatella</taxon>
    </lineage>
</organism>
<keyword evidence="3" id="KW-0732">Signal</keyword>
<feature type="compositionally biased region" description="Pro residues" evidence="1">
    <location>
        <begin position="467"/>
        <end position="485"/>
    </location>
</feature>
<dbReference type="RefSeq" id="WP_187022051.1">
    <property type="nucleotide sequence ID" value="NZ_JACOPB010000005.1"/>
</dbReference>
<feature type="chain" id="PRO_5047484565" evidence="3">
    <location>
        <begin position="29"/>
        <end position="632"/>
    </location>
</feature>
<dbReference type="Proteomes" id="UP000634672">
    <property type="component" value="Unassembled WGS sequence"/>
</dbReference>
<gene>
    <name evidence="4" type="ORF">H8S75_13375</name>
</gene>
<keyword evidence="2" id="KW-0812">Transmembrane</keyword>
<evidence type="ECO:0000256" key="2">
    <source>
        <dbReference type="SAM" id="Phobius"/>
    </source>
</evidence>
<keyword evidence="2" id="KW-0472">Membrane</keyword>
<evidence type="ECO:0000313" key="4">
    <source>
        <dbReference type="EMBL" id="MBC5708945.1"/>
    </source>
</evidence>
<feature type="transmembrane region" description="Helical" evidence="2">
    <location>
        <begin position="573"/>
        <end position="594"/>
    </location>
</feature>
<feature type="signal peptide" evidence="3">
    <location>
        <begin position="1"/>
        <end position="28"/>
    </location>
</feature>
<name>A0ABR7H727_9FIRM</name>
<evidence type="ECO:0000256" key="3">
    <source>
        <dbReference type="SAM" id="SignalP"/>
    </source>
</evidence>
<keyword evidence="5" id="KW-1185">Reference proteome</keyword>
<keyword evidence="2" id="KW-1133">Transmembrane helix</keyword>